<dbReference type="InterPro" id="IPR043128">
    <property type="entry name" value="Rev_trsase/Diguanyl_cyclase"/>
</dbReference>
<keyword evidence="5" id="KW-1185">Reference proteome</keyword>
<gene>
    <name evidence="4" type="ORF">PR018_10780</name>
</gene>
<proteinExistence type="predicted"/>
<dbReference type="InterPro" id="IPR050469">
    <property type="entry name" value="Diguanylate_Cyclase"/>
</dbReference>
<name>A0ABY8IF67_9HYPH</name>
<evidence type="ECO:0000313" key="4">
    <source>
        <dbReference type="EMBL" id="WFS21665.1"/>
    </source>
</evidence>
<evidence type="ECO:0000313" key="5">
    <source>
        <dbReference type="Proteomes" id="UP000318939"/>
    </source>
</evidence>
<feature type="domain" description="GGDEF" evidence="3">
    <location>
        <begin position="123"/>
        <end position="255"/>
    </location>
</feature>
<keyword evidence="2" id="KW-1133">Transmembrane helix</keyword>
<dbReference type="CDD" id="cd01949">
    <property type="entry name" value="GGDEF"/>
    <property type="match status" value="1"/>
</dbReference>
<dbReference type="SUPFAM" id="SSF55073">
    <property type="entry name" value="Nucleotide cyclase"/>
    <property type="match status" value="1"/>
</dbReference>
<dbReference type="Proteomes" id="UP000318939">
    <property type="component" value="Chromosome"/>
</dbReference>
<accession>A0ABY8IF67</accession>
<protein>
    <recommendedName>
        <fullName evidence="1">diguanylate cyclase</fullName>
        <ecNumber evidence="1">2.7.7.65</ecNumber>
    </recommendedName>
</protein>
<evidence type="ECO:0000256" key="1">
    <source>
        <dbReference type="ARBA" id="ARBA00012528"/>
    </source>
</evidence>
<dbReference type="InterPro" id="IPR029787">
    <property type="entry name" value="Nucleotide_cyclase"/>
</dbReference>
<sequence>MSRWIPLQVELGNFHQRRTIYIFALKASFLSVLLSLMVVVTALPVMSWLGILRLPLADCIRLGIMLSWLIGGTVSAILAVLTGYSIHEISVSRAEFERLSRTDTLSGLFNRRAFAESMAGADKDASLVIFDVDRFKSVNDRYGHAAGDAVIVAISGVLSKIFSEQAVVGRLGGEEFGVLLSGGSAEDRIARIEAAKVTVCNTSILIDCGAISVTISAGIADFTPVRSPEAVYAAADNALYLAKALGRNRVVHENERPHTVAHCSSLLDPDMTYMTAMPRPGFGAWETKRRVRIPVA</sequence>
<dbReference type="PANTHER" id="PTHR45138:SF24">
    <property type="entry name" value="DIGUANYLATE CYCLASE DGCC-RELATED"/>
    <property type="match status" value="1"/>
</dbReference>
<dbReference type="SMART" id="SM00267">
    <property type="entry name" value="GGDEF"/>
    <property type="match status" value="1"/>
</dbReference>
<evidence type="ECO:0000259" key="3">
    <source>
        <dbReference type="PROSITE" id="PS50887"/>
    </source>
</evidence>
<dbReference type="PANTHER" id="PTHR45138">
    <property type="entry name" value="REGULATORY COMPONENTS OF SENSORY TRANSDUCTION SYSTEM"/>
    <property type="match status" value="1"/>
</dbReference>
<feature type="transmembrane region" description="Helical" evidence="2">
    <location>
        <begin position="20"/>
        <end position="45"/>
    </location>
</feature>
<dbReference type="Pfam" id="PF00990">
    <property type="entry name" value="GGDEF"/>
    <property type="match status" value="1"/>
</dbReference>
<keyword evidence="2" id="KW-0812">Transmembrane</keyword>
<dbReference type="NCBIfam" id="TIGR00254">
    <property type="entry name" value="GGDEF"/>
    <property type="match status" value="1"/>
</dbReference>
<reference evidence="4" key="1">
    <citation type="journal article" date="2019" name="Phytopathology">
        <title>A Novel Group of Rhizobium tumorigenes-Like Agrobacteria Associated with Crown Gall Disease of Rhododendron and Blueberry.</title>
        <authorList>
            <person name="Kuzmanovic N."/>
            <person name="Behrens P."/>
            <person name="Idczak E."/>
            <person name="Wagner S."/>
            <person name="Gotz M."/>
            <person name="Sproer C."/>
            <person name="Bunk B."/>
            <person name="Overmann J."/>
            <person name="Smalla K."/>
        </authorList>
    </citation>
    <scope>NUCLEOTIDE SEQUENCE</scope>
    <source>
        <strain evidence="4">Rho-6.2</strain>
    </source>
</reference>
<evidence type="ECO:0000256" key="2">
    <source>
        <dbReference type="SAM" id="Phobius"/>
    </source>
</evidence>
<reference evidence="4" key="2">
    <citation type="journal article" date="2023" name="MicrobiologyOpen">
        <title>Genomics of the tumorigenes clade of the family Rhizobiaceae and description of Rhizobium rhododendri sp. nov.</title>
        <authorList>
            <person name="Kuzmanovic N."/>
            <person name="diCenzo G.C."/>
            <person name="Bunk B."/>
            <person name="Sproeer C."/>
            <person name="Fruehling A."/>
            <person name="Neumann-Schaal M."/>
            <person name="Overmann J."/>
            <person name="Smalla K."/>
        </authorList>
    </citation>
    <scope>NUCLEOTIDE SEQUENCE</scope>
    <source>
        <strain evidence="4">Rho-6.2</strain>
    </source>
</reference>
<keyword evidence="2" id="KW-0472">Membrane</keyword>
<dbReference type="EMBL" id="CP117267">
    <property type="protein sequence ID" value="WFS21665.1"/>
    <property type="molecule type" value="Genomic_DNA"/>
</dbReference>
<dbReference type="InterPro" id="IPR000160">
    <property type="entry name" value="GGDEF_dom"/>
</dbReference>
<dbReference type="EC" id="2.7.7.65" evidence="1"/>
<dbReference type="PROSITE" id="PS50887">
    <property type="entry name" value="GGDEF"/>
    <property type="match status" value="1"/>
</dbReference>
<dbReference type="Gene3D" id="3.30.70.270">
    <property type="match status" value="1"/>
</dbReference>
<feature type="transmembrane region" description="Helical" evidence="2">
    <location>
        <begin position="65"/>
        <end position="86"/>
    </location>
</feature>
<organism evidence="4 5">
    <name type="scientific">Rhizobium rhododendri</name>
    <dbReference type="NCBI Taxonomy" id="2506430"/>
    <lineage>
        <taxon>Bacteria</taxon>
        <taxon>Pseudomonadati</taxon>
        <taxon>Pseudomonadota</taxon>
        <taxon>Alphaproteobacteria</taxon>
        <taxon>Hyphomicrobiales</taxon>
        <taxon>Rhizobiaceae</taxon>
        <taxon>Rhizobium/Agrobacterium group</taxon>
        <taxon>Rhizobium</taxon>
    </lineage>
</organism>